<evidence type="ECO:0000313" key="1">
    <source>
        <dbReference type="EMBL" id="GFO23151.1"/>
    </source>
</evidence>
<keyword evidence="2" id="KW-1185">Reference proteome</keyword>
<dbReference type="Proteomes" id="UP000735302">
    <property type="component" value="Unassembled WGS sequence"/>
</dbReference>
<gene>
    <name evidence="1" type="ORF">PoB_004965600</name>
</gene>
<protein>
    <submittedName>
        <fullName evidence="1">Uncharacterized protein</fullName>
    </submittedName>
</protein>
<accession>A0AAV4BRN7</accession>
<dbReference type="EMBL" id="BLXT01005502">
    <property type="protein sequence ID" value="GFO23151.1"/>
    <property type="molecule type" value="Genomic_DNA"/>
</dbReference>
<dbReference type="AlphaFoldDB" id="A0AAV4BRN7"/>
<reference evidence="1 2" key="1">
    <citation type="journal article" date="2021" name="Elife">
        <title>Chloroplast acquisition without the gene transfer in kleptoplastic sea slugs, Plakobranchus ocellatus.</title>
        <authorList>
            <person name="Maeda T."/>
            <person name="Takahashi S."/>
            <person name="Yoshida T."/>
            <person name="Shimamura S."/>
            <person name="Takaki Y."/>
            <person name="Nagai Y."/>
            <person name="Toyoda A."/>
            <person name="Suzuki Y."/>
            <person name="Arimoto A."/>
            <person name="Ishii H."/>
            <person name="Satoh N."/>
            <person name="Nishiyama T."/>
            <person name="Hasebe M."/>
            <person name="Maruyama T."/>
            <person name="Minagawa J."/>
            <person name="Obokata J."/>
            <person name="Shigenobu S."/>
        </authorList>
    </citation>
    <scope>NUCLEOTIDE SEQUENCE [LARGE SCALE GENOMIC DNA]</scope>
</reference>
<sequence>MNNICTTTEVNNFQPMRVELQHILTVPQGNDLMLVSKKHDDYHDENSYDLIITVIVNVLVGTHCYDNIEKKRIREEEKKKKK</sequence>
<evidence type="ECO:0000313" key="2">
    <source>
        <dbReference type="Proteomes" id="UP000735302"/>
    </source>
</evidence>
<comment type="caution">
    <text evidence="1">The sequence shown here is derived from an EMBL/GenBank/DDBJ whole genome shotgun (WGS) entry which is preliminary data.</text>
</comment>
<name>A0AAV4BRN7_9GAST</name>
<organism evidence="1 2">
    <name type="scientific">Plakobranchus ocellatus</name>
    <dbReference type="NCBI Taxonomy" id="259542"/>
    <lineage>
        <taxon>Eukaryota</taxon>
        <taxon>Metazoa</taxon>
        <taxon>Spiralia</taxon>
        <taxon>Lophotrochozoa</taxon>
        <taxon>Mollusca</taxon>
        <taxon>Gastropoda</taxon>
        <taxon>Heterobranchia</taxon>
        <taxon>Euthyneura</taxon>
        <taxon>Panpulmonata</taxon>
        <taxon>Sacoglossa</taxon>
        <taxon>Placobranchoidea</taxon>
        <taxon>Plakobranchidae</taxon>
        <taxon>Plakobranchus</taxon>
    </lineage>
</organism>
<proteinExistence type="predicted"/>